<dbReference type="AlphaFoldDB" id="A0A1B0GMG5"/>
<reference evidence="1" key="1">
    <citation type="submission" date="2022-08" db="UniProtKB">
        <authorList>
            <consortium name="EnsemblMetazoa"/>
        </authorList>
    </citation>
    <scope>IDENTIFICATION</scope>
    <source>
        <strain evidence="1">Israel</strain>
    </source>
</reference>
<protein>
    <submittedName>
        <fullName evidence="1">Uncharacterized protein</fullName>
    </submittedName>
</protein>
<keyword evidence="2" id="KW-1185">Reference proteome</keyword>
<dbReference type="VEuPathDB" id="VectorBase:PPAPM1_004655"/>
<dbReference type="PANTHER" id="PTHR21524:SF5">
    <property type="entry name" value="SPECTRIN REPEAT CONTAINING NUCLEAR ENVELOPE PROTEIN 2"/>
    <property type="match status" value="1"/>
</dbReference>
<dbReference type="VEuPathDB" id="VectorBase:PPAI002347"/>
<dbReference type="Proteomes" id="UP000092462">
    <property type="component" value="Unassembled WGS sequence"/>
</dbReference>
<dbReference type="EMBL" id="AJVK01024517">
    <property type="status" value="NOT_ANNOTATED_CDS"/>
    <property type="molecule type" value="Genomic_DNA"/>
</dbReference>
<dbReference type="EMBL" id="AJVK01024516">
    <property type="status" value="NOT_ANNOTATED_CDS"/>
    <property type="molecule type" value="Genomic_DNA"/>
</dbReference>
<organism evidence="1 2">
    <name type="scientific">Phlebotomus papatasi</name>
    <name type="common">Sandfly</name>
    <dbReference type="NCBI Taxonomy" id="29031"/>
    <lineage>
        <taxon>Eukaryota</taxon>
        <taxon>Metazoa</taxon>
        <taxon>Ecdysozoa</taxon>
        <taxon>Arthropoda</taxon>
        <taxon>Hexapoda</taxon>
        <taxon>Insecta</taxon>
        <taxon>Pterygota</taxon>
        <taxon>Neoptera</taxon>
        <taxon>Endopterygota</taxon>
        <taxon>Diptera</taxon>
        <taxon>Nematocera</taxon>
        <taxon>Psychodoidea</taxon>
        <taxon>Psychodidae</taxon>
        <taxon>Phlebotomus</taxon>
        <taxon>Phlebotomus</taxon>
    </lineage>
</organism>
<name>A0A1B0GMG5_PHLPP</name>
<dbReference type="GO" id="GO:0007097">
    <property type="term" value="P:nuclear migration"/>
    <property type="evidence" value="ECO:0007669"/>
    <property type="project" value="TreeGrafter"/>
</dbReference>
<dbReference type="PANTHER" id="PTHR21524">
    <property type="entry name" value="SPECTRIN REPEAT CONTAINING NUCLEAR ENVELOPE PROTEIN 2"/>
    <property type="match status" value="1"/>
</dbReference>
<proteinExistence type="predicted"/>
<sequence>MYSAWDEADHRINLQLESLVSSLQAWQQLESGLMEFQEALGKDKGALKGLRGALESGRTTPVDLAHDVKEVAKLLSEKVEMTLQSLPERREKHIKFGSWVSMYFFGVEIFYVVLMALGGSVFDVVCGLEKKRVRQFPWGTEKHVTCPQMSLLNSWCVYRERAQIHGGKGKFVCVQCLDDKTRSLLQFPNHHPPEPQRKT</sequence>
<dbReference type="GO" id="GO:0048471">
    <property type="term" value="C:perinuclear region of cytoplasm"/>
    <property type="evidence" value="ECO:0007669"/>
    <property type="project" value="TreeGrafter"/>
</dbReference>
<dbReference type="EMBL" id="AJVK01024518">
    <property type="status" value="NOT_ANNOTATED_CDS"/>
    <property type="molecule type" value="Genomic_DNA"/>
</dbReference>
<evidence type="ECO:0000313" key="1">
    <source>
        <dbReference type="EnsemblMetazoa" id="PPAI002347-PA"/>
    </source>
</evidence>
<dbReference type="GO" id="GO:0006997">
    <property type="term" value="P:nucleus organization"/>
    <property type="evidence" value="ECO:0007669"/>
    <property type="project" value="TreeGrafter"/>
</dbReference>
<evidence type="ECO:0000313" key="2">
    <source>
        <dbReference type="Proteomes" id="UP000092462"/>
    </source>
</evidence>
<accession>A0A1B0GMG5</accession>
<dbReference type="GO" id="GO:0007010">
    <property type="term" value="P:cytoskeleton organization"/>
    <property type="evidence" value="ECO:0007669"/>
    <property type="project" value="TreeGrafter"/>
</dbReference>
<dbReference type="EnsemblMetazoa" id="PPAI002347-RA">
    <property type="protein sequence ID" value="PPAI002347-PA"/>
    <property type="gene ID" value="PPAI002347"/>
</dbReference>
<dbReference type="GO" id="GO:0005635">
    <property type="term" value="C:nuclear envelope"/>
    <property type="evidence" value="ECO:0007669"/>
    <property type="project" value="TreeGrafter"/>
</dbReference>
<dbReference type="GO" id="GO:0019894">
    <property type="term" value="F:kinesin binding"/>
    <property type="evidence" value="ECO:0007669"/>
    <property type="project" value="TreeGrafter"/>
</dbReference>